<dbReference type="EMBL" id="CP002801">
    <property type="protein sequence ID" value="AEH09539.1"/>
    <property type="molecule type" value="Genomic_DNA"/>
</dbReference>
<proteinExistence type="predicted"/>
<dbReference type="KEGG" id="fsy:FsymDg_2127"/>
<dbReference type="STRING" id="656024.FsymDg_2127"/>
<dbReference type="Proteomes" id="UP000001549">
    <property type="component" value="Chromosome"/>
</dbReference>
<feature type="compositionally biased region" description="Basic and acidic residues" evidence="1">
    <location>
        <begin position="1"/>
        <end position="11"/>
    </location>
</feature>
<organism evidence="2 3">
    <name type="scientific">Candidatus Protofrankia datiscae</name>
    <dbReference type="NCBI Taxonomy" id="2716812"/>
    <lineage>
        <taxon>Bacteria</taxon>
        <taxon>Bacillati</taxon>
        <taxon>Actinomycetota</taxon>
        <taxon>Actinomycetes</taxon>
        <taxon>Frankiales</taxon>
        <taxon>Frankiaceae</taxon>
        <taxon>Protofrankia</taxon>
    </lineage>
</organism>
<dbReference type="HOGENOM" id="CLU_789299_0_0_11"/>
<gene>
    <name evidence="2" type="ordered locus">FsymDg_2127</name>
</gene>
<reference evidence="2 3" key="1">
    <citation type="submission" date="2011-05" db="EMBL/GenBank/DDBJ databases">
        <title>Complete sequence of chromosome of Frankia symbiont of Datisca glomerata.</title>
        <authorList>
            <consortium name="US DOE Joint Genome Institute"/>
            <person name="Lucas S."/>
            <person name="Han J."/>
            <person name="Lapidus A."/>
            <person name="Cheng J.-F."/>
            <person name="Goodwin L."/>
            <person name="Pitluck S."/>
            <person name="Peters L."/>
            <person name="Mikhailova N."/>
            <person name="Chertkov O."/>
            <person name="Teshima H."/>
            <person name="Han C."/>
            <person name="Tapia R."/>
            <person name="Land M."/>
            <person name="Hauser L."/>
            <person name="Kyrpides N."/>
            <person name="Ivanova N."/>
            <person name="Pagani I."/>
            <person name="Berry A."/>
            <person name="Pawlowski K."/>
            <person name="Persson T."/>
            <person name="Vanden Heuvel B."/>
            <person name="Benson D."/>
            <person name="Woyke T."/>
        </authorList>
    </citation>
    <scope>NUCLEOTIDE SEQUENCE [LARGE SCALE GENOMIC DNA]</scope>
    <source>
        <strain evidence="3">4085684</strain>
    </source>
</reference>
<evidence type="ECO:0000313" key="3">
    <source>
        <dbReference type="Proteomes" id="UP000001549"/>
    </source>
</evidence>
<feature type="compositionally biased region" description="Low complexity" evidence="1">
    <location>
        <begin position="12"/>
        <end position="23"/>
    </location>
</feature>
<feature type="compositionally biased region" description="Low complexity" evidence="1">
    <location>
        <begin position="340"/>
        <end position="351"/>
    </location>
</feature>
<feature type="compositionally biased region" description="Pro residues" evidence="1">
    <location>
        <begin position="292"/>
        <end position="309"/>
    </location>
</feature>
<keyword evidence="3" id="KW-1185">Reference proteome</keyword>
<name>F8AYA4_9ACTN</name>
<accession>F8AYA4</accession>
<evidence type="ECO:0000313" key="2">
    <source>
        <dbReference type="EMBL" id="AEH09539.1"/>
    </source>
</evidence>
<evidence type="ECO:0000256" key="1">
    <source>
        <dbReference type="SAM" id="MobiDB-lite"/>
    </source>
</evidence>
<protein>
    <submittedName>
        <fullName evidence="2">Uncharacterized protein</fullName>
    </submittedName>
</protein>
<sequence length="351" mass="37319">MSCGSRRDAGAPRRSSCPRPSRAPARRARQGSSRRLGRPDREAVHQVAAPSHGVRGRAVGQRPPHHRPGVPRFVHPVEGAGVAGRHHPSRPGMGDPERRRRPPPAGRIVRVGLATRPDRITRVGRIAQAGVVARVGAGETAGQLGDRRHAAAEVGGHPRGAAPAGVVRVEIVDIGGVTPGLQPEQQRVGDLSAGRRGHQPDAGAVVVETQPAGAQVERRALHDPVQRDAVRRQLAQVDGTAGDDDHRQVTDEHPLLTIPHRGAHCRTRHGTRRRRAVPVARVIRAAAHAPLPGRPARPAPSARPLPPPRILTDHGAGGGPDGWPHPGGRAPGRGSENNGWETTTWETTTWI</sequence>
<feature type="region of interest" description="Disordered" evidence="1">
    <location>
        <begin position="1"/>
        <end position="106"/>
    </location>
</feature>
<dbReference type="AlphaFoldDB" id="F8AYA4"/>
<feature type="region of interest" description="Disordered" evidence="1">
    <location>
        <begin position="286"/>
        <end position="351"/>
    </location>
</feature>